<gene>
    <name evidence="2" type="ORF">THAOC_17792</name>
</gene>
<sequence>MNEIATDPILNDAAILLSHREAYAPFGPDGDDNGPGSEPPPHGRFRYVSTFVTSRRRPPAAVGKPSFTYFPVDCLPHDVLRPDEPTDLREGDLPDATSYERSEDIGPNRRNLRIGAVCLARQRVRTNPDRSWHPMSSFTFLPFGAKVCPSFLPTKACNRTVALSRTNLVDRPLARQMEGAPAQGKGPNWTKPANTARPCAGPARSPSSPCVPPKGFRLATRRVKHVS</sequence>
<dbReference type="EMBL" id="AGNL01019656">
    <property type="protein sequence ID" value="EJK61677.1"/>
    <property type="molecule type" value="Genomic_DNA"/>
</dbReference>
<organism evidence="2 3">
    <name type="scientific">Thalassiosira oceanica</name>
    <name type="common">Marine diatom</name>
    <dbReference type="NCBI Taxonomy" id="159749"/>
    <lineage>
        <taxon>Eukaryota</taxon>
        <taxon>Sar</taxon>
        <taxon>Stramenopiles</taxon>
        <taxon>Ochrophyta</taxon>
        <taxon>Bacillariophyta</taxon>
        <taxon>Coscinodiscophyceae</taxon>
        <taxon>Thalassiosirophycidae</taxon>
        <taxon>Thalassiosirales</taxon>
        <taxon>Thalassiosiraceae</taxon>
        <taxon>Thalassiosira</taxon>
    </lineage>
</organism>
<evidence type="ECO:0000313" key="3">
    <source>
        <dbReference type="Proteomes" id="UP000266841"/>
    </source>
</evidence>
<comment type="caution">
    <text evidence="2">The sequence shown here is derived from an EMBL/GenBank/DDBJ whole genome shotgun (WGS) entry which is preliminary data.</text>
</comment>
<evidence type="ECO:0000313" key="2">
    <source>
        <dbReference type="EMBL" id="EJK61677.1"/>
    </source>
</evidence>
<accession>K0STY1</accession>
<dbReference type="AlphaFoldDB" id="K0STY1"/>
<dbReference type="Proteomes" id="UP000266841">
    <property type="component" value="Unassembled WGS sequence"/>
</dbReference>
<feature type="region of interest" description="Disordered" evidence="1">
    <location>
        <begin position="24"/>
        <end position="44"/>
    </location>
</feature>
<keyword evidence="3" id="KW-1185">Reference proteome</keyword>
<reference evidence="2 3" key="1">
    <citation type="journal article" date="2012" name="Genome Biol.">
        <title>Genome and low-iron response of an oceanic diatom adapted to chronic iron limitation.</title>
        <authorList>
            <person name="Lommer M."/>
            <person name="Specht M."/>
            <person name="Roy A.S."/>
            <person name="Kraemer L."/>
            <person name="Andreson R."/>
            <person name="Gutowska M.A."/>
            <person name="Wolf J."/>
            <person name="Bergner S.V."/>
            <person name="Schilhabel M.B."/>
            <person name="Klostermeier U.C."/>
            <person name="Beiko R.G."/>
            <person name="Rosenstiel P."/>
            <person name="Hippler M."/>
            <person name="Laroche J."/>
        </authorList>
    </citation>
    <scope>NUCLEOTIDE SEQUENCE [LARGE SCALE GENOMIC DNA]</scope>
    <source>
        <strain evidence="2 3">CCMP1005</strain>
    </source>
</reference>
<evidence type="ECO:0000256" key="1">
    <source>
        <dbReference type="SAM" id="MobiDB-lite"/>
    </source>
</evidence>
<feature type="region of interest" description="Disordered" evidence="1">
    <location>
        <begin position="178"/>
        <end position="215"/>
    </location>
</feature>
<protein>
    <submittedName>
        <fullName evidence="2">Uncharacterized protein</fullName>
    </submittedName>
</protein>
<proteinExistence type="predicted"/>
<feature type="region of interest" description="Disordered" evidence="1">
    <location>
        <begin position="81"/>
        <end position="106"/>
    </location>
</feature>
<dbReference type="eggNOG" id="ENOG502SDBJ">
    <property type="taxonomic scope" value="Eukaryota"/>
</dbReference>
<name>K0STY1_THAOC</name>